<evidence type="ECO:0000256" key="1">
    <source>
        <dbReference type="ARBA" id="ARBA00010838"/>
    </source>
</evidence>
<organism evidence="3 4">
    <name type="scientific">Genlisea aurea</name>
    <dbReference type="NCBI Taxonomy" id="192259"/>
    <lineage>
        <taxon>Eukaryota</taxon>
        <taxon>Viridiplantae</taxon>
        <taxon>Streptophyta</taxon>
        <taxon>Embryophyta</taxon>
        <taxon>Tracheophyta</taxon>
        <taxon>Spermatophyta</taxon>
        <taxon>Magnoliopsida</taxon>
        <taxon>eudicotyledons</taxon>
        <taxon>Gunneridae</taxon>
        <taxon>Pentapetalae</taxon>
        <taxon>asterids</taxon>
        <taxon>lamiids</taxon>
        <taxon>Lamiales</taxon>
        <taxon>Lentibulariaceae</taxon>
        <taxon>Genlisea</taxon>
    </lineage>
</organism>
<dbReference type="PANTHER" id="PTHR10353">
    <property type="entry name" value="GLYCOSYL HYDROLASE"/>
    <property type="match status" value="1"/>
</dbReference>
<gene>
    <name evidence="3" type="ORF">M569_11952</name>
</gene>
<dbReference type="SUPFAM" id="SSF51445">
    <property type="entry name" value="(Trans)glycosidases"/>
    <property type="match status" value="1"/>
</dbReference>
<dbReference type="Proteomes" id="UP000015453">
    <property type="component" value="Unassembled WGS sequence"/>
</dbReference>
<proteinExistence type="inferred from homology"/>
<dbReference type="InterPro" id="IPR017853">
    <property type="entry name" value="GH"/>
</dbReference>
<comment type="similarity">
    <text evidence="1 2">Belongs to the glycosyl hydrolase 1 family.</text>
</comment>
<accession>S8DJ40</accession>
<dbReference type="InterPro" id="IPR001360">
    <property type="entry name" value="Glyco_hydro_1"/>
</dbReference>
<feature type="non-terminal residue" evidence="3">
    <location>
        <position position="1"/>
    </location>
</feature>
<dbReference type="AlphaFoldDB" id="S8DJ40"/>
<evidence type="ECO:0000313" key="3">
    <source>
        <dbReference type="EMBL" id="EPS62838.1"/>
    </source>
</evidence>
<evidence type="ECO:0000256" key="2">
    <source>
        <dbReference type="RuleBase" id="RU003690"/>
    </source>
</evidence>
<dbReference type="EMBL" id="AUSU01005859">
    <property type="protein sequence ID" value="EPS62838.1"/>
    <property type="molecule type" value="Genomic_DNA"/>
</dbReference>
<evidence type="ECO:0000313" key="4">
    <source>
        <dbReference type="Proteomes" id="UP000015453"/>
    </source>
</evidence>
<sequence length="85" mass="10062">LNDANNVDPLHDRMRVEYHSSHLTNLLAAIEEDGCNVGGYFVWSLLDDWEWNSGYKSKFGLYLVDYQDDRLRRYPKASALWFKDF</sequence>
<dbReference type="Gene3D" id="3.20.20.80">
    <property type="entry name" value="Glycosidases"/>
    <property type="match status" value="1"/>
</dbReference>
<protein>
    <recommendedName>
        <fullName evidence="5">Beta-glucosidase</fullName>
    </recommendedName>
</protein>
<keyword evidence="4" id="KW-1185">Reference proteome</keyword>
<dbReference type="GO" id="GO:0008422">
    <property type="term" value="F:beta-glucosidase activity"/>
    <property type="evidence" value="ECO:0007669"/>
    <property type="project" value="TreeGrafter"/>
</dbReference>
<dbReference type="PRINTS" id="PR00131">
    <property type="entry name" value="GLHYDRLASE1"/>
</dbReference>
<name>S8DJ40_9LAMI</name>
<comment type="caution">
    <text evidence="3">The sequence shown here is derived from an EMBL/GenBank/DDBJ whole genome shotgun (WGS) entry which is preliminary data.</text>
</comment>
<reference evidence="3 4" key="1">
    <citation type="journal article" date="2013" name="BMC Genomics">
        <title>The miniature genome of a carnivorous plant Genlisea aurea contains a low number of genes and short non-coding sequences.</title>
        <authorList>
            <person name="Leushkin E.V."/>
            <person name="Sutormin R.A."/>
            <person name="Nabieva E.R."/>
            <person name="Penin A.A."/>
            <person name="Kondrashov A.S."/>
            <person name="Logacheva M.D."/>
        </authorList>
    </citation>
    <scope>NUCLEOTIDE SEQUENCE [LARGE SCALE GENOMIC DNA]</scope>
</reference>
<evidence type="ECO:0008006" key="5">
    <source>
        <dbReference type="Google" id="ProtNLM"/>
    </source>
</evidence>
<feature type="non-terminal residue" evidence="3">
    <location>
        <position position="85"/>
    </location>
</feature>
<dbReference type="GO" id="GO:0005975">
    <property type="term" value="P:carbohydrate metabolic process"/>
    <property type="evidence" value="ECO:0007669"/>
    <property type="project" value="InterPro"/>
</dbReference>
<dbReference type="Pfam" id="PF00232">
    <property type="entry name" value="Glyco_hydro_1"/>
    <property type="match status" value="1"/>
</dbReference>
<dbReference type="OrthoDB" id="898060at2759"/>
<dbReference type="PANTHER" id="PTHR10353:SF302">
    <property type="entry name" value="BETA-GLUCOSIDASE 40"/>
    <property type="match status" value="1"/>
</dbReference>